<keyword evidence="1" id="KW-1133">Transmembrane helix</keyword>
<keyword evidence="3" id="KW-1185">Reference proteome</keyword>
<reference evidence="2 3" key="1">
    <citation type="submission" date="2018-11" db="EMBL/GenBank/DDBJ databases">
        <authorList>
            <person name="Criscuolo A."/>
        </authorList>
    </citation>
    <scope>NUCLEOTIDE SEQUENCE [LARGE SCALE GENOMIC DNA]</scope>
    <source>
        <strain evidence="2">ACIP111625</strain>
    </source>
</reference>
<evidence type="ECO:0000313" key="2">
    <source>
        <dbReference type="EMBL" id="VDC23223.1"/>
    </source>
</evidence>
<gene>
    <name evidence="2" type="ORF">XINFAN_00931</name>
</gene>
<name>A0A3P5WHS9_9RHOB</name>
<feature type="transmembrane region" description="Helical" evidence="1">
    <location>
        <begin position="6"/>
        <end position="25"/>
    </location>
</feature>
<protein>
    <submittedName>
        <fullName evidence="2">Uncharacterized protein</fullName>
    </submittedName>
</protein>
<accession>A0A3P5WHS9</accession>
<keyword evidence="1" id="KW-0472">Membrane</keyword>
<sequence>MPLPIAPFLPLMMRIGAVAVAGYAARRWIRSRAYPGRLDQRAEEALDDLDEGLTLLHPRGEPDTRQTNATLRWRRTIGFRGRTWEVDAGVMARFSLRGQQS</sequence>
<keyword evidence="1" id="KW-0812">Transmembrane</keyword>
<dbReference type="EMBL" id="UXAW01000048">
    <property type="protein sequence ID" value="VDC23223.1"/>
    <property type="molecule type" value="Genomic_DNA"/>
</dbReference>
<dbReference type="OrthoDB" id="7875658at2"/>
<evidence type="ECO:0000313" key="3">
    <source>
        <dbReference type="Proteomes" id="UP000277498"/>
    </source>
</evidence>
<organism evidence="2 3">
    <name type="scientific">Pseudogemmobacter humi</name>
    <dbReference type="NCBI Taxonomy" id="2483812"/>
    <lineage>
        <taxon>Bacteria</taxon>
        <taxon>Pseudomonadati</taxon>
        <taxon>Pseudomonadota</taxon>
        <taxon>Alphaproteobacteria</taxon>
        <taxon>Rhodobacterales</taxon>
        <taxon>Paracoccaceae</taxon>
        <taxon>Pseudogemmobacter</taxon>
    </lineage>
</organism>
<dbReference type="RefSeq" id="WP_124085358.1">
    <property type="nucleotide sequence ID" value="NZ_UXAW01000048.1"/>
</dbReference>
<dbReference type="Proteomes" id="UP000277498">
    <property type="component" value="Unassembled WGS sequence"/>
</dbReference>
<proteinExistence type="predicted"/>
<dbReference type="AlphaFoldDB" id="A0A3P5WHS9"/>
<evidence type="ECO:0000256" key="1">
    <source>
        <dbReference type="SAM" id="Phobius"/>
    </source>
</evidence>